<evidence type="ECO:0000313" key="4">
    <source>
        <dbReference type="EMBL" id="CAG8981300.1"/>
    </source>
</evidence>
<feature type="transmembrane region" description="Helical" evidence="2">
    <location>
        <begin position="261"/>
        <end position="279"/>
    </location>
</feature>
<feature type="transmembrane region" description="Helical" evidence="2">
    <location>
        <begin position="286"/>
        <end position="309"/>
    </location>
</feature>
<dbReference type="Proteomes" id="UP000701801">
    <property type="component" value="Unassembled WGS sequence"/>
</dbReference>
<reference evidence="4" key="1">
    <citation type="submission" date="2021-07" db="EMBL/GenBank/DDBJ databases">
        <authorList>
            <person name="Durling M."/>
        </authorList>
    </citation>
    <scope>NUCLEOTIDE SEQUENCE</scope>
</reference>
<keyword evidence="2" id="KW-1133">Transmembrane helix</keyword>
<name>A0A9N9Q665_9HELO</name>
<evidence type="ECO:0000313" key="5">
    <source>
        <dbReference type="Proteomes" id="UP000701801"/>
    </source>
</evidence>
<dbReference type="PANTHER" id="PTHR34502:SF5">
    <property type="entry name" value="DUF6594 DOMAIN-CONTAINING PROTEIN"/>
    <property type="match status" value="1"/>
</dbReference>
<evidence type="ECO:0000256" key="1">
    <source>
        <dbReference type="SAM" id="MobiDB-lite"/>
    </source>
</evidence>
<dbReference type="InterPro" id="IPR046529">
    <property type="entry name" value="DUF6594"/>
</dbReference>
<evidence type="ECO:0000256" key="2">
    <source>
        <dbReference type="SAM" id="Phobius"/>
    </source>
</evidence>
<evidence type="ECO:0000259" key="3">
    <source>
        <dbReference type="Pfam" id="PF20237"/>
    </source>
</evidence>
<dbReference type="PANTHER" id="PTHR34502">
    <property type="entry name" value="DUF6594 DOMAIN-CONTAINING PROTEIN-RELATED"/>
    <property type="match status" value="1"/>
</dbReference>
<dbReference type="Pfam" id="PF20237">
    <property type="entry name" value="DUF6594"/>
    <property type="match status" value="1"/>
</dbReference>
<dbReference type="OrthoDB" id="5342093at2759"/>
<dbReference type="AlphaFoldDB" id="A0A9N9Q665"/>
<feature type="region of interest" description="Disordered" evidence="1">
    <location>
        <begin position="33"/>
        <end position="58"/>
    </location>
</feature>
<keyword evidence="5" id="KW-1185">Reference proteome</keyword>
<dbReference type="EMBL" id="CAJVRM010000463">
    <property type="protein sequence ID" value="CAG8981300.1"/>
    <property type="molecule type" value="Genomic_DNA"/>
</dbReference>
<organism evidence="4 5">
    <name type="scientific">Hymenoscyphus albidus</name>
    <dbReference type="NCBI Taxonomy" id="595503"/>
    <lineage>
        <taxon>Eukaryota</taxon>
        <taxon>Fungi</taxon>
        <taxon>Dikarya</taxon>
        <taxon>Ascomycota</taxon>
        <taxon>Pezizomycotina</taxon>
        <taxon>Leotiomycetes</taxon>
        <taxon>Helotiales</taxon>
        <taxon>Helotiaceae</taxon>
        <taxon>Hymenoscyphus</taxon>
    </lineage>
</organism>
<proteinExistence type="predicted"/>
<accession>A0A9N9Q665</accession>
<feature type="domain" description="DUF6594" evidence="3">
    <location>
        <begin position="7"/>
        <end position="298"/>
    </location>
</feature>
<gene>
    <name evidence="4" type="ORF">HYALB_00005100</name>
</gene>
<keyword evidence="2" id="KW-0812">Transmembrane</keyword>
<sequence>MNTVQVLNNLNALYLQAELENFEGDIKGYMKAGFPPGTSDSDEESLPEHGDSDDVETAGSAVSGIDVYDGSSTTSVTTQGQTITSQNTTSIIESPSCIQLQNRSHTSSPSKAAVDWWYLKLKEYNKTLLIQKHFYSIPPPHKHVLKFLQTWLQSTTMGNLPIWGVDGDIWKNSSSGDLIALSPSKCEDSLGLFFLESTSTWWHSCIGRRLKKPVDEEMQYLEYKNKSVVRVADGLSSVLSSLFLVASIMILHFVVSTIVRLIIVAIFTTLFPFALILVTNARKVEVFAGTTAFAAVQVVFVGSTSAILANYPGATPFLGCGQAKLLYLMVQVGYQFVKSENRENYNE</sequence>
<keyword evidence="2" id="KW-0472">Membrane</keyword>
<protein>
    <recommendedName>
        <fullName evidence="3">DUF6594 domain-containing protein</fullName>
    </recommendedName>
</protein>
<comment type="caution">
    <text evidence="4">The sequence shown here is derived from an EMBL/GenBank/DDBJ whole genome shotgun (WGS) entry which is preliminary data.</text>
</comment>
<feature type="transmembrane region" description="Helical" evidence="2">
    <location>
        <begin position="234"/>
        <end position="255"/>
    </location>
</feature>